<dbReference type="PROSITE" id="PS50862">
    <property type="entry name" value="AA_TRNA_LIGASE_II"/>
    <property type="match status" value="1"/>
</dbReference>
<dbReference type="InterPro" id="IPR006195">
    <property type="entry name" value="aa-tRNA-synth_II"/>
</dbReference>
<protein>
    <submittedName>
        <fullName evidence="5">Translation elongation factor P Lys34:lysine transferase</fullName>
    </submittedName>
</protein>
<dbReference type="GO" id="GO:0005829">
    <property type="term" value="C:cytosol"/>
    <property type="evidence" value="ECO:0007669"/>
    <property type="project" value="TreeGrafter"/>
</dbReference>
<comment type="caution">
    <text evidence="5">The sequence shown here is derived from an EMBL/GenBank/DDBJ whole genome shotgun (WGS) entry which is preliminary data.</text>
</comment>
<keyword evidence="2" id="KW-0547">Nucleotide-binding</keyword>
<keyword evidence="3" id="KW-0067">ATP-binding</keyword>
<dbReference type="PRINTS" id="PR00982">
    <property type="entry name" value="TRNASYNTHLYS"/>
</dbReference>
<evidence type="ECO:0000259" key="4">
    <source>
        <dbReference type="PROSITE" id="PS50862"/>
    </source>
</evidence>
<keyword evidence="5" id="KW-0808">Transferase</keyword>
<dbReference type="Proteomes" id="UP000093080">
    <property type="component" value="Unassembled WGS sequence"/>
</dbReference>
<dbReference type="SUPFAM" id="SSF55681">
    <property type="entry name" value="Class II aaRS and biotin synthetases"/>
    <property type="match status" value="1"/>
</dbReference>
<evidence type="ECO:0000313" key="5">
    <source>
        <dbReference type="EMBL" id="OCC14813.1"/>
    </source>
</evidence>
<dbReference type="GO" id="GO:0005524">
    <property type="term" value="F:ATP binding"/>
    <property type="evidence" value="ECO:0007669"/>
    <property type="project" value="UniProtKB-KW"/>
</dbReference>
<dbReference type="PANTHER" id="PTHR42918">
    <property type="entry name" value="LYSYL-TRNA SYNTHETASE"/>
    <property type="match status" value="1"/>
</dbReference>
<dbReference type="AlphaFoldDB" id="A0A1B9F4M6"/>
<dbReference type="InterPro" id="IPR045864">
    <property type="entry name" value="aa-tRNA-synth_II/BPL/LPL"/>
</dbReference>
<gene>
    <name evidence="5" type="ORF">DBT_1873</name>
</gene>
<dbReference type="EMBL" id="MAGO01000009">
    <property type="protein sequence ID" value="OCC14813.1"/>
    <property type="molecule type" value="Genomic_DNA"/>
</dbReference>
<dbReference type="Pfam" id="PF00152">
    <property type="entry name" value="tRNA-synt_2"/>
    <property type="match status" value="1"/>
</dbReference>
<proteinExistence type="predicted"/>
<dbReference type="RefSeq" id="WP_161939950.1">
    <property type="nucleotide sequence ID" value="NZ_MAGO01000009.1"/>
</dbReference>
<accession>A0A1B9F4M6</accession>
<keyword evidence="5" id="KW-0251">Elongation factor</keyword>
<keyword evidence="1" id="KW-0436">Ligase</keyword>
<dbReference type="InterPro" id="IPR004364">
    <property type="entry name" value="Aa-tRNA-synt_II"/>
</dbReference>
<dbReference type="PANTHER" id="PTHR42918:SF6">
    <property type="entry name" value="ELONGATION FACTOR P--(R)-BETA-LYSINE LIGASE"/>
    <property type="match status" value="1"/>
</dbReference>
<dbReference type="GO" id="GO:0000049">
    <property type="term" value="F:tRNA binding"/>
    <property type="evidence" value="ECO:0007669"/>
    <property type="project" value="TreeGrafter"/>
</dbReference>
<evidence type="ECO:0000256" key="2">
    <source>
        <dbReference type="ARBA" id="ARBA00022741"/>
    </source>
</evidence>
<evidence type="ECO:0000256" key="3">
    <source>
        <dbReference type="ARBA" id="ARBA00022840"/>
    </source>
</evidence>
<dbReference type="GO" id="GO:0004824">
    <property type="term" value="F:lysine-tRNA ligase activity"/>
    <property type="evidence" value="ECO:0007669"/>
    <property type="project" value="InterPro"/>
</dbReference>
<keyword evidence="5" id="KW-0648">Protein biosynthesis</keyword>
<reference evidence="5 6" key="1">
    <citation type="submission" date="2016-06" db="EMBL/GenBank/DDBJ databases">
        <title>Respiratory ammonification of nitrate coupled to the oxidation of elemental sulfur in deep-sea autotrophic thermophilic bacteria.</title>
        <authorList>
            <person name="Slobodkina G.B."/>
            <person name="Mardanov A.V."/>
            <person name="Ravin N.V."/>
            <person name="Frolova A.A."/>
            <person name="Viryasiv M.B."/>
            <person name="Chernyh N.A."/>
            <person name="Bonch-Osmolovskaya E.A."/>
            <person name="Slobodkin A.I."/>
        </authorList>
    </citation>
    <scope>NUCLEOTIDE SEQUENCE [LARGE SCALE GENOMIC DNA]</scope>
    <source>
        <strain evidence="5 6">S69</strain>
    </source>
</reference>
<dbReference type="STRING" id="1156395.DBT_1873"/>
<organism evidence="5 6">
    <name type="scientific">Dissulfuribacter thermophilus</name>
    <dbReference type="NCBI Taxonomy" id="1156395"/>
    <lineage>
        <taxon>Bacteria</taxon>
        <taxon>Pseudomonadati</taxon>
        <taxon>Thermodesulfobacteriota</taxon>
        <taxon>Dissulfuribacteria</taxon>
        <taxon>Dissulfuribacterales</taxon>
        <taxon>Dissulfuribacteraceae</taxon>
        <taxon>Dissulfuribacter</taxon>
    </lineage>
</organism>
<keyword evidence="6" id="KW-1185">Reference proteome</keyword>
<evidence type="ECO:0000313" key="6">
    <source>
        <dbReference type="Proteomes" id="UP000093080"/>
    </source>
</evidence>
<evidence type="ECO:0000256" key="1">
    <source>
        <dbReference type="ARBA" id="ARBA00022598"/>
    </source>
</evidence>
<dbReference type="InterPro" id="IPR018149">
    <property type="entry name" value="Lys-tRNA-synth_II_C"/>
</dbReference>
<dbReference type="GO" id="GO:0016740">
    <property type="term" value="F:transferase activity"/>
    <property type="evidence" value="ECO:0007669"/>
    <property type="project" value="UniProtKB-KW"/>
</dbReference>
<name>A0A1B9F4M6_9BACT</name>
<dbReference type="Gene3D" id="3.30.930.10">
    <property type="entry name" value="Bira Bifunctional Protein, Domain 2"/>
    <property type="match status" value="1"/>
</dbReference>
<sequence length="303" mass="34620">MSAKRSRIILKARIIQAIRAFFTNKGFVEVFTPFLTRAPAPEPYIEAMGVEDGFYLIPSPELNIKRLMAETGLEKVFQLGPVFRKEEKGRFHNPEFIMLEWYSVGNNYFDLMDECEELIGFVLESLGMNRAIEYRGKQVDFTPPFKRLTVKEAFSRFAGWTPSSPLDEEKFDLDFVEKVEVGLASMGPAFVYDWPRERASLSRLKEDDPTVAERVELYAGGLELGNGFSELTDPGLQAERFKVMIEERQKMGKRVYPWPKDFLESLSKLQPCAGMAFGVDRFTMLIANAETIDEVLPFSIDNA</sequence>
<feature type="domain" description="Aminoacyl-transfer RNA synthetases class-II family profile" evidence="4">
    <location>
        <begin position="10"/>
        <end position="297"/>
    </location>
</feature>
<dbReference type="GO" id="GO:0003746">
    <property type="term" value="F:translation elongation factor activity"/>
    <property type="evidence" value="ECO:0007669"/>
    <property type="project" value="UniProtKB-KW"/>
</dbReference>
<dbReference type="GO" id="GO:0006430">
    <property type="term" value="P:lysyl-tRNA aminoacylation"/>
    <property type="evidence" value="ECO:0007669"/>
    <property type="project" value="InterPro"/>
</dbReference>